<evidence type="ECO:0000313" key="1">
    <source>
        <dbReference type="Proteomes" id="UP000887576"/>
    </source>
</evidence>
<protein>
    <submittedName>
        <fullName evidence="2">Uncharacterized protein</fullName>
    </submittedName>
</protein>
<name>A0AC34QD80_9BILA</name>
<dbReference type="WBParaSite" id="JU765_v2.g15311.t1">
    <property type="protein sequence ID" value="JU765_v2.g15311.t1"/>
    <property type="gene ID" value="JU765_v2.g15311"/>
</dbReference>
<organism evidence="1 2">
    <name type="scientific">Panagrolaimus sp. JU765</name>
    <dbReference type="NCBI Taxonomy" id="591449"/>
    <lineage>
        <taxon>Eukaryota</taxon>
        <taxon>Metazoa</taxon>
        <taxon>Ecdysozoa</taxon>
        <taxon>Nematoda</taxon>
        <taxon>Chromadorea</taxon>
        <taxon>Rhabditida</taxon>
        <taxon>Tylenchina</taxon>
        <taxon>Panagrolaimomorpha</taxon>
        <taxon>Panagrolaimoidea</taxon>
        <taxon>Panagrolaimidae</taxon>
        <taxon>Panagrolaimus</taxon>
    </lineage>
</organism>
<dbReference type="Proteomes" id="UP000887576">
    <property type="component" value="Unplaced"/>
</dbReference>
<proteinExistence type="predicted"/>
<accession>A0AC34QD80</accession>
<reference evidence="2" key="1">
    <citation type="submission" date="2022-11" db="UniProtKB">
        <authorList>
            <consortium name="WormBaseParasite"/>
        </authorList>
    </citation>
    <scope>IDENTIFICATION</scope>
</reference>
<evidence type="ECO:0000313" key="2">
    <source>
        <dbReference type="WBParaSite" id="JU765_v2.g15311.t1"/>
    </source>
</evidence>
<sequence>MKNKLESSKVLTQVFSNEKYALKFLAEKLTAQEGKVKSSEALKGESDVDGLMSLNPETIQALEKVEIPEFWSQNDGEVKVKDQETLKVEEIVKTVTETTPKPTEEMTEAETSTTETTTLAKEEPVTIEATTIPAHESITTATTPEAAKSEEKVPKDLPRNSGEAKVKDQETPKVEEIVKTATETTQKSTETVTEAEASTTETTTTVSKEEPVTEATIPAHESITAATTPEVAAKSEEKVPKDLPKNSGEAKLKSDDGMDAKVDEELEEMPEDREKTASEEEEEKILDPKMAQQVAKKLDEMSKTTAVPAHESILRKLTTEQMPMKNDDGRENINSGEALVETLQKDAELEKKVELLETKTEKNGNSTVVPAGEEVKDSKIEGVVSENDDKPEILTTLAPETVQSKEETESKIEKSVGNSDNVSATTTTDDSKLPASSVTDATIDENSESQEETASEDMFPKYESEEKPEELTTEKDWENEAAEFLQNKKLAEQISEKKNEDESDSELMEGSGEEMMNHPKSATFRLK</sequence>